<dbReference type="InterPro" id="IPR027124">
    <property type="entry name" value="Swc5/CFDP1/2"/>
</dbReference>
<dbReference type="Proteomes" id="UP000189701">
    <property type="component" value="Unplaced"/>
</dbReference>
<protein>
    <submittedName>
        <fullName evidence="2">Uncharacterized protein LOC104238942</fullName>
    </submittedName>
</protein>
<gene>
    <name evidence="2" type="primary">LOC104238942</name>
</gene>
<accession>A0A1U7XI75</accession>
<dbReference type="STRING" id="4096.A0A1U7XI75"/>
<proteinExistence type="predicted"/>
<dbReference type="AlphaFoldDB" id="A0A1U7XI75"/>
<reference evidence="1" key="1">
    <citation type="journal article" date="2013" name="Genome Biol.">
        <title>Reference genomes and transcriptomes of Nicotiana sylvestris and Nicotiana tomentosiformis.</title>
        <authorList>
            <person name="Sierro N."/>
            <person name="Battey J.N."/>
            <person name="Ouadi S."/>
            <person name="Bovet L."/>
            <person name="Goepfert S."/>
            <person name="Bakaher N."/>
            <person name="Peitsch M.C."/>
            <person name="Ivanov N.V."/>
        </authorList>
    </citation>
    <scope>NUCLEOTIDE SEQUENCE [LARGE SCALE GENOMIC DNA]</scope>
</reference>
<evidence type="ECO:0000313" key="2">
    <source>
        <dbReference type="RefSeq" id="XP_009791762.1"/>
    </source>
</evidence>
<sequence>MDNIFLGTRWDSRGVGGKNGVGILVDRDLRELVVDVRRCLCALSGIERGGQKVLLGGFGQGCTRYPAVREDFHMGDFNCHVGETARGYDEVHGSIDFGVRNEVGTSLLDFAKPFDLVLANTGFQKRKEQLVTFRSRVAKIQID</sequence>
<dbReference type="PANTHER" id="PTHR23227:SF67">
    <property type="entry name" value="CRANIOFACIAL DEVELOPMENT PROTEIN 2-LIKE"/>
    <property type="match status" value="1"/>
</dbReference>
<keyword evidence="1" id="KW-1185">Reference proteome</keyword>
<organism evidence="1 2">
    <name type="scientific">Nicotiana sylvestris</name>
    <name type="common">Wood tobacco</name>
    <name type="synonym">South American tobacco</name>
    <dbReference type="NCBI Taxonomy" id="4096"/>
    <lineage>
        <taxon>Eukaryota</taxon>
        <taxon>Viridiplantae</taxon>
        <taxon>Streptophyta</taxon>
        <taxon>Embryophyta</taxon>
        <taxon>Tracheophyta</taxon>
        <taxon>Spermatophyta</taxon>
        <taxon>Magnoliopsida</taxon>
        <taxon>eudicotyledons</taxon>
        <taxon>Gunneridae</taxon>
        <taxon>Pentapetalae</taxon>
        <taxon>asterids</taxon>
        <taxon>lamiids</taxon>
        <taxon>Solanales</taxon>
        <taxon>Solanaceae</taxon>
        <taxon>Nicotianoideae</taxon>
        <taxon>Nicotianeae</taxon>
        <taxon>Nicotiana</taxon>
    </lineage>
</organism>
<dbReference type="PANTHER" id="PTHR23227">
    <property type="entry name" value="BUCENTAUR RELATED"/>
    <property type="match status" value="1"/>
</dbReference>
<name>A0A1U7XI75_NICSY</name>
<dbReference type="RefSeq" id="XP_009791762.1">
    <property type="nucleotide sequence ID" value="XM_009793460.1"/>
</dbReference>
<reference evidence="2" key="2">
    <citation type="submission" date="2025-08" db="UniProtKB">
        <authorList>
            <consortium name="RefSeq"/>
        </authorList>
    </citation>
    <scope>IDENTIFICATION</scope>
    <source>
        <tissue evidence="2">Leaf</tissue>
    </source>
</reference>
<evidence type="ECO:0000313" key="1">
    <source>
        <dbReference type="Proteomes" id="UP000189701"/>
    </source>
</evidence>